<evidence type="ECO:0000313" key="4">
    <source>
        <dbReference type="EMBL" id="CAF0808600.1"/>
    </source>
</evidence>
<dbReference type="Proteomes" id="UP000663860">
    <property type="component" value="Unassembled WGS sequence"/>
</dbReference>
<dbReference type="Gene3D" id="2.30.30.140">
    <property type="match status" value="1"/>
</dbReference>
<dbReference type="PANTHER" id="PTHR22948:SF29">
    <property type="entry name" value="FI02030P-RELATED"/>
    <property type="match status" value="1"/>
</dbReference>
<evidence type="ECO:0000256" key="1">
    <source>
        <dbReference type="SAM" id="MobiDB-lite"/>
    </source>
</evidence>
<organism evidence="4 5">
    <name type="scientific">Adineta steineri</name>
    <dbReference type="NCBI Taxonomy" id="433720"/>
    <lineage>
        <taxon>Eukaryota</taxon>
        <taxon>Metazoa</taxon>
        <taxon>Spiralia</taxon>
        <taxon>Gnathifera</taxon>
        <taxon>Rotifera</taxon>
        <taxon>Eurotatoria</taxon>
        <taxon>Bdelloidea</taxon>
        <taxon>Adinetida</taxon>
        <taxon>Adinetidae</taxon>
        <taxon>Adineta</taxon>
    </lineage>
</organism>
<evidence type="ECO:0000259" key="3">
    <source>
        <dbReference type="PROSITE" id="PS50304"/>
    </source>
</evidence>
<sequence length="691" mass="79243">MKKQIKAFEKLKETNHKFTTSTTVTVFKDPQLMTLQEQHEWQRCELFRRYEQLLPNKMISPIIAQSICSSASPSEPTNTPLLNNDNYENQQDYAQNDVSEDLRILIEQRVPDLCTLDDEPMKYTNGTKFYCTINDILTSDGEFWVEREFSPENERKFQQFIDILALFAYNYESLKEVYIGQLVALNYESLWHRALVVSKSEGATVTKQPSARVRLVDYGSSLYVNVCQLKWLPEQFYLFPFKAVECVFSEAIKPTFSDTVRLTFKQLVLHKRLRATVYDRDGTRICVLLKCKTEEGIVNVYRYLRAHEHKSKRGRMLDDGDIVQCLHNTIFNSTNSFDQSTLSNKTINNSDSSSKIITTDQQRKSTSLLSTEEMADLEERFEKWMNDRSKIIIDDLFDGLKVFLGQFPSTLRMRLQKILDGGCAVRFDTLNSSVTHIIRGSESMSNYTQVSTIAPNAHIVNPQWLLICCEKGELMPEVDYLSSADRDEKHDSNVSSMDDKRRNTNSSLSTPSISSLSRQQTGSFNVDQTVLQDDTPRLRRTPGSGVSTPSIIPEYALSPFSLLKRYSNVPRPPVFEESLSDTQIDKISAQLPPTESQMNVDRLMSDLDILMPTFLNQKSSNTVLSLASSSRTNKMPSHSFFLAQQAKLISKTEVSSTEVKVSWVDDSTEAERIRQYQLHNLDEMTQIHDEY</sequence>
<feature type="region of interest" description="Disordered" evidence="1">
    <location>
        <begin position="485"/>
        <end position="546"/>
    </location>
</feature>
<dbReference type="Gene3D" id="3.40.50.10190">
    <property type="entry name" value="BRCT domain"/>
    <property type="match status" value="1"/>
</dbReference>
<dbReference type="Pfam" id="PF00567">
    <property type="entry name" value="TUDOR"/>
    <property type="match status" value="1"/>
</dbReference>
<dbReference type="Pfam" id="PF00533">
    <property type="entry name" value="BRCT"/>
    <property type="match status" value="1"/>
</dbReference>
<dbReference type="PANTHER" id="PTHR22948">
    <property type="entry name" value="TUDOR DOMAIN CONTAINING PROTEIN"/>
    <property type="match status" value="1"/>
</dbReference>
<dbReference type="SUPFAM" id="SSF63748">
    <property type="entry name" value="Tudor/PWWP/MBT"/>
    <property type="match status" value="1"/>
</dbReference>
<feature type="compositionally biased region" description="Polar residues" evidence="1">
    <location>
        <begin position="518"/>
        <end position="532"/>
    </location>
</feature>
<dbReference type="InterPro" id="IPR002999">
    <property type="entry name" value="Tudor"/>
</dbReference>
<evidence type="ECO:0000259" key="2">
    <source>
        <dbReference type="PROSITE" id="PS50172"/>
    </source>
</evidence>
<dbReference type="Gene3D" id="2.40.50.90">
    <property type="match status" value="1"/>
</dbReference>
<protein>
    <recommendedName>
        <fullName evidence="6">BRCT domain-containing protein</fullName>
    </recommendedName>
</protein>
<evidence type="ECO:0000313" key="5">
    <source>
        <dbReference type="Proteomes" id="UP000663860"/>
    </source>
</evidence>
<proteinExistence type="predicted"/>
<dbReference type="InterPro" id="IPR050621">
    <property type="entry name" value="Tudor_domain_containing"/>
</dbReference>
<reference evidence="4" key="1">
    <citation type="submission" date="2021-02" db="EMBL/GenBank/DDBJ databases">
        <authorList>
            <person name="Nowell W R."/>
        </authorList>
    </citation>
    <scope>NUCLEOTIDE SEQUENCE</scope>
</reference>
<dbReference type="SUPFAM" id="SSF52113">
    <property type="entry name" value="BRCT domain"/>
    <property type="match status" value="1"/>
</dbReference>
<dbReference type="InterPro" id="IPR001357">
    <property type="entry name" value="BRCT_dom"/>
</dbReference>
<gene>
    <name evidence="4" type="ORF">IZO911_LOCUS7333</name>
</gene>
<evidence type="ECO:0008006" key="6">
    <source>
        <dbReference type="Google" id="ProtNLM"/>
    </source>
</evidence>
<accession>A0A813TI66</accession>
<feature type="compositionally biased region" description="Low complexity" evidence="1">
    <location>
        <begin position="504"/>
        <end position="517"/>
    </location>
</feature>
<feature type="compositionally biased region" description="Basic and acidic residues" evidence="1">
    <location>
        <begin position="485"/>
        <end position="502"/>
    </location>
</feature>
<dbReference type="PROSITE" id="PS50304">
    <property type="entry name" value="TUDOR"/>
    <property type="match status" value="1"/>
</dbReference>
<dbReference type="PROSITE" id="PS50172">
    <property type="entry name" value="BRCT"/>
    <property type="match status" value="1"/>
</dbReference>
<feature type="domain" description="Tudor" evidence="3">
    <location>
        <begin position="176"/>
        <end position="239"/>
    </location>
</feature>
<name>A0A813TI66_9BILA</name>
<dbReference type="AlphaFoldDB" id="A0A813TI66"/>
<dbReference type="EMBL" id="CAJNOE010000047">
    <property type="protein sequence ID" value="CAF0808600.1"/>
    <property type="molecule type" value="Genomic_DNA"/>
</dbReference>
<dbReference type="SMART" id="SM00292">
    <property type="entry name" value="BRCT"/>
    <property type="match status" value="1"/>
</dbReference>
<feature type="domain" description="BRCT" evidence="2">
    <location>
        <begin position="392"/>
        <end position="482"/>
    </location>
</feature>
<comment type="caution">
    <text evidence="4">The sequence shown here is derived from an EMBL/GenBank/DDBJ whole genome shotgun (WGS) entry which is preliminary data.</text>
</comment>
<dbReference type="InterPro" id="IPR036420">
    <property type="entry name" value="BRCT_dom_sf"/>
</dbReference>
<dbReference type="InterPro" id="IPR035437">
    <property type="entry name" value="SNase_OB-fold_sf"/>
</dbReference>